<evidence type="ECO:0000256" key="2">
    <source>
        <dbReference type="ARBA" id="ARBA00023125"/>
    </source>
</evidence>
<dbReference type="InterPro" id="IPR001647">
    <property type="entry name" value="HTH_TetR"/>
</dbReference>
<gene>
    <name evidence="6" type="ORF">HJ583_012795</name>
</gene>
<comment type="caution">
    <text evidence="6">The sequence shown here is derived from an EMBL/GenBank/DDBJ whole genome shotgun (WGS) entry which is preliminary data.</text>
</comment>
<evidence type="ECO:0000256" key="3">
    <source>
        <dbReference type="ARBA" id="ARBA00023163"/>
    </source>
</evidence>
<dbReference type="InterPro" id="IPR036271">
    <property type="entry name" value="Tet_transcr_reg_TetR-rel_C_sf"/>
</dbReference>
<proteinExistence type="predicted"/>
<dbReference type="RefSeq" id="WP_170022286.1">
    <property type="nucleotide sequence ID" value="NZ_JABCSC020000003.1"/>
</dbReference>
<evidence type="ECO:0000313" key="6">
    <source>
        <dbReference type="EMBL" id="NSL55910.1"/>
    </source>
</evidence>
<name>A0ABX2IGQ0_9RHOO</name>
<dbReference type="InterPro" id="IPR025996">
    <property type="entry name" value="MT1864/Rv1816-like_C"/>
</dbReference>
<reference evidence="6 7" key="1">
    <citation type="submission" date="2020-06" db="EMBL/GenBank/DDBJ databases">
        <title>Draft genome of Uliginosibacterium sp. IMCC34675.</title>
        <authorList>
            <person name="Song J."/>
        </authorList>
    </citation>
    <scope>NUCLEOTIDE SEQUENCE [LARGE SCALE GENOMIC DNA]</scope>
    <source>
        <strain evidence="6 7">IMCC34675</strain>
    </source>
</reference>
<accession>A0ABX2IGQ0</accession>
<sequence length="204" mass="22486">MARRNDHSREEIHQMALDAAERIVVAEGYKGLSARKLAAAIDYTVGTLYLVFENLDDVVRQVNERTLDKLYAWLQARSGASTRPEEAVFALARAYIAYAENDAPRWNMLFEYIAAQGGALPASHLQKVGKVFGLVEAALAPLADRASATEVEQAARVLWASVHGICLLKISQRMELAGGQDAEAMSHMLIENFLRGFRSTHQAA</sequence>
<dbReference type="Pfam" id="PF13305">
    <property type="entry name" value="TetR_C_33"/>
    <property type="match status" value="1"/>
</dbReference>
<dbReference type="Proteomes" id="UP000778523">
    <property type="component" value="Unassembled WGS sequence"/>
</dbReference>
<keyword evidence="2 4" id="KW-0238">DNA-binding</keyword>
<organism evidence="6 7">
    <name type="scientific">Uliginosibacterium aquaticum</name>
    <dbReference type="NCBI Taxonomy" id="2731212"/>
    <lineage>
        <taxon>Bacteria</taxon>
        <taxon>Pseudomonadati</taxon>
        <taxon>Pseudomonadota</taxon>
        <taxon>Betaproteobacteria</taxon>
        <taxon>Rhodocyclales</taxon>
        <taxon>Zoogloeaceae</taxon>
        <taxon>Uliginosibacterium</taxon>
    </lineage>
</organism>
<evidence type="ECO:0000256" key="4">
    <source>
        <dbReference type="PROSITE-ProRule" id="PRU00335"/>
    </source>
</evidence>
<dbReference type="SUPFAM" id="SSF46689">
    <property type="entry name" value="Homeodomain-like"/>
    <property type="match status" value="1"/>
</dbReference>
<evidence type="ECO:0000259" key="5">
    <source>
        <dbReference type="PROSITE" id="PS50977"/>
    </source>
</evidence>
<keyword evidence="3" id="KW-0804">Transcription</keyword>
<feature type="DNA-binding region" description="H-T-H motif" evidence="4">
    <location>
        <begin position="33"/>
        <end position="52"/>
    </location>
</feature>
<feature type="domain" description="HTH tetR-type" evidence="5">
    <location>
        <begin position="10"/>
        <end position="70"/>
    </location>
</feature>
<protein>
    <submittedName>
        <fullName evidence="6">TetR/AcrR family transcriptional regulator</fullName>
    </submittedName>
</protein>
<keyword evidence="1" id="KW-0805">Transcription regulation</keyword>
<dbReference type="Gene3D" id="1.10.357.10">
    <property type="entry name" value="Tetracycline Repressor, domain 2"/>
    <property type="match status" value="1"/>
</dbReference>
<dbReference type="Pfam" id="PF00440">
    <property type="entry name" value="TetR_N"/>
    <property type="match status" value="1"/>
</dbReference>
<dbReference type="SUPFAM" id="SSF48498">
    <property type="entry name" value="Tetracyclin repressor-like, C-terminal domain"/>
    <property type="match status" value="1"/>
</dbReference>
<dbReference type="PANTHER" id="PTHR47506:SF1">
    <property type="entry name" value="HTH-TYPE TRANSCRIPTIONAL REGULATOR YJDC"/>
    <property type="match status" value="1"/>
</dbReference>
<evidence type="ECO:0000256" key="1">
    <source>
        <dbReference type="ARBA" id="ARBA00023015"/>
    </source>
</evidence>
<dbReference type="InterPro" id="IPR009057">
    <property type="entry name" value="Homeodomain-like_sf"/>
</dbReference>
<dbReference type="PANTHER" id="PTHR47506">
    <property type="entry name" value="TRANSCRIPTIONAL REGULATORY PROTEIN"/>
    <property type="match status" value="1"/>
</dbReference>
<dbReference type="EMBL" id="JABCSC020000003">
    <property type="protein sequence ID" value="NSL55910.1"/>
    <property type="molecule type" value="Genomic_DNA"/>
</dbReference>
<evidence type="ECO:0000313" key="7">
    <source>
        <dbReference type="Proteomes" id="UP000778523"/>
    </source>
</evidence>
<keyword evidence="7" id="KW-1185">Reference proteome</keyword>
<dbReference type="PROSITE" id="PS50977">
    <property type="entry name" value="HTH_TETR_2"/>
    <property type="match status" value="1"/>
</dbReference>